<evidence type="ECO:0000256" key="7">
    <source>
        <dbReference type="ARBA" id="ARBA00022622"/>
    </source>
</evidence>
<dbReference type="PANTHER" id="PTHR37928">
    <property type="entry name" value="CFEM DOMAIN PROTEIN (AFU_ORTHOLOGUE AFUA_6G14090)"/>
    <property type="match status" value="1"/>
</dbReference>
<protein>
    <recommendedName>
        <fullName evidence="18">CFEM domain-containing protein</fullName>
    </recommendedName>
</protein>
<dbReference type="Proteomes" id="UP000572817">
    <property type="component" value="Unassembled WGS sequence"/>
</dbReference>
<evidence type="ECO:0000256" key="9">
    <source>
        <dbReference type="ARBA" id="ARBA00022729"/>
    </source>
</evidence>
<evidence type="ECO:0000256" key="8">
    <source>
        <dbReference type="ARBA" id="ARBA00022723"/>
    </source>
</evidence>
<comment type="caution">
    <text evidence="15">Lacks conserved residue(s) required for the propagation of feature annotation.</text>
</comment>
<comment type="similarity">
    <text evidence="3">Belongs to the RBT5 family.</text>
</comment>
<evidence type="ECO:0000259" key="18">
    <source>
        <dbReference type="PROSITE" id="PS52012"/>
    </source>
</evidence>
<keyword evidence="10 15" id="KW-0408">Iron</keyword>
<dbReference type="GO" id="GO:0005886">
    <property type="term" value="C:plasma membrane"/>
    <property type="evidence" value="ECO:0007669"/>
    <property type="project" value="UniProtKB-SubCell"/>
</dbReference>
<keyword evidence="8 15" id="KW-0479">Metal-binding</keyword>
<evidence type="ECO:0000256" key="13">
    <source>
        <dbReference type="ARBA" id="ARBA00023180"/>
    </source>
</evidence>
<feature type="domain" description="CFEM" evidence="18">
    <location>
        <begin position="1"/>
        <end position="112"/>
    </location>
</feature>
<keyword evidence="4" id="KW-1003">Cell membrane</keyword>
<organism evidence="19 20">
    <name type="scientific">Botryosphaeria dothidea</name>
    <dbReference type="NCBI Taxonomy" id="55169"/>
    <lineage>
        <taxon>Eukaryota</taxon>
        <taxon>Fungi</taxon>
        <taxon>Dikarya</taxon>
        <taxon>Ascomycota</taxon>
        <taxon>Pezizomycotina</taxon>
        <taxon>Dothideomycetes</taxon>
        <taxon>Dothideomycetes incertae sedis</taxon>
        <taxon>Botryosphaeriales</taxon>
        <taxon>Botryosphaeriaceae</taxon>
        <taxon>Botryosphaeria</taxon>
    </lineage>
</organism>
<dbReference type="EMBL" id="WWBZ02000001">
    <property type="protein sequence ID" value="KAF4313298.1"/>
    <property type="molecule type" value="Genomic_DNA"/>
</dbReference>
<feature type="binding site" description="axial binding residue" evidence="15">
    <location>
        <position position="47"/>
    </location>
    <ligand>
        <name>heme</name>
        <dbReference type="ChEBI" id="CHEBI:30413"/>
    </ligand>
    <ligandPart>
        <name>Fe</name>
        <dbReference type="ChEBI" id="CHEBI:18248"/>
    </ligandPart>
</feature>
<evidence type="ECO:0000256" key="2">
    <source>
        <dbReference type="ARBA" id="ARBA00004613"/>
    </source>
</evidence>
<gene>
    <name evidence="19" type="ORF">GTA08_BOTSDO00338</name>
</gene>
<dbReference type="PANTHER" id="PTHR37928:SF1">
    <property type="entry name" value="CFEM DOMAIN PROTEIN (AFU_ORTHOLOGUE AFUA_6G14090)"/>
    <property type="match status" value="1"/>
</dbReference>
<evidence type="ECO:0000256" key="14">
    <source>
        <dbReference type="ARBA" id="ARBA00023288"/>
    </source>
</evidence>
<feature type="chain" id="PRO_5034808665" description="CFEM domain-containing protein" evidence="17">
    <location>
        <begin position="17"/>
        <end position="274"/>
    </location>
</feature>
<evidence type="ECO:0000313" key="20">
    <source>
        <dbReference type="Proteomes" id="UP000572817"/>
    </source>
</evidence>
<evidence type="ECO:0000256" key="5">
    <source>
        <dbReference type="ARBA" id="ARBA00022525"/>
    </source>
</evidence>
<evidence type="ECO:0000256" key="15">
    <source>
        <dbReference type="PROSITE-ProRule" id="PRU01356"/>
    </source>
</evidence>
<evidence type="ECO:0000256" key="6">
    <source>
        <dbReference type="ARBA" id="ARBA00022617"/>
    </source>
</evidence>
<evidence type="ECO:0000313" key="19">
    <source>
        <dbReference type="EMBL" id="KAF4313298.1"/>
    </source>
</evidence>
<feature type="disulfide bond" evidence="15">
    <location>
        <begin position="43"/>
        <end position="50"/>
    </location>
</feature>
<dbReference type="SMART" id="SM00747">
    <property type="entry name" value="CFEM"/>
    <property type="match status" value="1"/>
</dbReference>
<reference evidence="19" key="1">
    <citation type="submission" date="2020-04" db="EMBL/GenBank/DDBJ databases">
        <title>Genome Assembly and Annotation of Botryosphaeria dothidea sdau 11-99, a Latent Pathogen of Apple Fruit Ring Rot in China.</title>
        <authorList>
            <person name="Yu C."/>
            <person name="Diao Y."/>
            <person name="Lu Q."/>
            <person name="Zhao J."/>
            <person name="Cui S."/>
            <person name="Peng C."/>
            <person name="He B."/>
            <person name="Liu H."/>
        </authorList>
    </citation>
    <scope>NUCLEOTIDE SEQUENCE [LARGE SCALE GENOMIC DNA]</scope>
    <source>
        <strain evidence="19">Sdau11-99</strain>
    </source>
</reference>
<comment type="subcellular location">
    <subcellularLocation>
        <location evidence="1">Cell membrane</location>
        <topology evidence="1">Lipid-anchor</topology>
        <topology evidence="1">GPI-anchor</topology>
    </subcellularLocation>
    <subcellularLocation>
        <location evidence="2">Secreted</location>
    </subcellularLocation>
</comment>
<keyword evidence="7" id="KW-0336">GPI-anchor</keyword>
<evidence type="ECO:0000256" key="12">
    <source>
        <dbReference type="ARBA" id="ARBA00023157"/>
    </source>
</evidence>
<dbReference type="OrthoDB" id="1193027at2759"/>
<keyword evidence="5" id="KW-0964">Secreted</keyword>
<feature type="region of interest" description="Disordered" evidence="16">
    <location>
        <begin position="119"/>
        <end position="144"/>
    </location>
</feature>
<name>A0A8H4J788_9PEZI</name>
<comment type="caution">
    <text evidence="19">The sequence shown here is derived from an EMBL/GenBank/DDBJ whole genome shotgun (WGS) entry which is preliminary data.</text>
</comment>
<keyword evidence="6 15" id="KW-0349">Heme</keyword>
<dbReference type="PROSITE" id="PS52012">
    <property type="entry name" value="CFEM"/>
    <property type="match status" value="1"/>
</dbReference>
<evidence type="ECO:0000256" key="16">
    <source>
        <dbReference type="SAM" id="MobiDB-lite"/>
    </source>
</evidence>
<dbReference type="GO" id="GO:0005576">
    <property type="term" value="C:extracellular region"/>
    <property type="evidence" value="ECO:0007669"/>
    <property type="project" value="UniProtKB-SubCell"/>
</dbReference>
<keyword evidence="11" id="KW-0472">Membrane</keyword>
<evidence type="ECO:0000256" key="10">
    <source>
        <dbReference type="ARBA" id="ARBA00023004"/>
    </source>
</evidence>
<accession>A0A8H4J788</accession>
<dbReference type="InterPro" id="IPR051735">
    <property type="entry name" value="CFEM_domain"/>
</dbReference>
<feature type="disulfide bond" evidence="15">
    <location>
        <begin position="52"/>
        <end position="85"/>
    </location>
</feature>
<keyword evidence="9 17" id="KW-0732">Signal</keyword>
<dbReference type="AlphaFoldDB" id="A0A8H4J788"/>
<keyword evidence="12 15" id="KW-1015">Disulfide bond</keyword>
<feature type="compositionally biased region" description="Low complexity" evidence="16">
    <location>
        <begin position="119"/>
        <end position="143"/>
    </location>
</feature>
<keyword evidence="14" id="KW-0449">Lipoprotein</keyword>
<keyword evidence="20" id="KW-1185">Reference proteome</keyword>
<feature type="signal peptide" evidence="17">
    <location>
        <begin position="1"/>
        <end position="16"/>
    </location>
</feature>
<dbReference type="Pfam" id="PF05730">
    <property type="entry name" value="CFEM"/>
    <property type="match status" value="1"/>
</dbReference>
<dbReference type="GO" id="GO:0098552">
    <property type="term" value="C:side of membrane"/>
    <property type="evidence" value="ECO:0007669"/>
    <property type="project" value="UniProtKB-KW"/>
</dbReference>
<evidence type="ECO:0000256" key="1">
    <source>
        <dbReference type="ARBA" id="ARBA00004609"/>
    </source>
</evidence>
<keyword evidence="13" id="KW-0325">Glycoprotein</keyword>
<evidence type="ECO:0000256" key="3">
    <source>
        <dbReference type="ARBA" id="ARBA00010031"/>
    </source>
</evidence>
<evidence type="ECO:0000256" key="4">
    <source>
        <dbReference type="ARBA" id="ARBA00022475"/>
    </source>
</evidence>
<dbReference type="InterPro" id="IPR008427">
    <property type="entry name" value="Extracellular_membr_CFEM_dom"/>
</dbReference>
<sequence length="274" mass="25117">MKSFAVLALGATMAMAQSVSDLPQCGQTCISNMLAIATNDFGCTQGDVVCYCNNADFGYGVRDCANEACGSEQAASVIAYGTNYCAGALSSASGSATASTASASGASVLSSAASGASATATGTEGSGNSTESGSGSGAGASSTPYTTQPLVATVSASDTTYATTTGQSTLYTAVGGAAASASESGANATESAGSAASSATDSAGSAASSATESASGAASSAVESASSAASGAASSAASGASGAASSASSAAGAAPMKTAAPMLGAAGMALLFAL</sequence>
<evidence type="ECO:0000256" key="17">
    <source>
        <dbReference type="SAM" id="SignalP"/>
    </source>
</evidence>
<proteinExistence type="inferred from homology"/>
<dbReference type="GO" id="GO:0046872">
    <property type="term" value="F:metal ion binding"/>
    <property type="evidence" value="ECO:0007669"/>
    <property type="project" value="UniProtKB-UniRule"/>
</dbReference>
<evidence type="ECO:0000256" key="11">
    <source>
        <dbReference type="ARBA" id="ARBA00023136"/>
    </source>
</evidence>